<dbReference type="InterPro" id="IPR013328">
    <property type="entry name" value="6PGD_dom2"/>
</dbReference>
<dbReference type="EMBL" id="JACNIG010000214">
    <property type="protein sequence ID" value="MBC8432272.1"/>
    <property type="molecule type" value="Genomic_DNA"/>
</dbReference>
<dbReference type="InterPro" id="IPR051265">
    <property type="entry name" value="HIBADH-related_NP60_sf"/>
</dbReference>
<dbReference type="InterPro" id="IPR036291">
    <property type="entry name" value="NAD(P)-bd_dom_sf"/>
</dbReference>
<evidence type="ECO:0000256" key="2">
    <source>
        <dbReference type="ARBA" id="ARBA00023027"/>
    </source>
</evidence>
<dbReference type="SUPFAM" id="SSF48179">
    <property type="entry name" value="6-phosphogluconate dehydrogenase C-terminal domain-like"/>
    <property type="match status" value="1"/>
</dbReference>
<organism evidence="6 7">
    <name type="scientific">Candidatus Desulfatibia vada</name>
    <dbReference type="NCBI Taxonomy" id="2841696"/>
    <lineage>
        <taxon>Bacteria</taxon>
        <taxon>Pseudomonadati</taxon>
        <taxon>Thermodesulfobacteriota</taxon>
        <taxon>Desulfobacteria</taxon>
        <taxon>Desulfobacterales</taxon>
        <taxon>Desulfobacterales incertae sedis</taxon>
        <taxon>Candidatus Desulfatibia</taxon>
    </lineage>
</organism>
<feature type="active site" evidence="3">
    <location>
        <position position="167"/>
    </location>
</feature>
<dbReference type="SUPFAM" id="SSF51735">
    <property type="entry name" value="NAD(P)-binding Rossmann-fold domains"/>
    <property type="match status" value="1"/>
</dbReference>
<evidence type="ECO:0000259" key="5">
    <source>
        <dbReference type="Pfam" id="PF14833"/>
    </source>
</evidence>
<dbReference type="InterPro" id="IPR008927">
    <property type="entry name" value="6-PGluconate_DH-like_C_sf"/>
</dbReference>
<sequence>MHLGFIGLGHLGKAIAGRLLDCGHALTVWNRTASKAEGIQAEVASSPMAVTNKAEIIFLCMFDSKAVHSVLSRENGLLSGDIYGKNIVDLSTNHFREVKVFYELCEKAGGLYLEAPVLGSVVPASQGALTVLISGDKTGYEKVKPVLENIGKHLFYLEEPALATKMKLINNLTLGSFMATIAEALSIGENIGIEKEEILEILSVGGGNSLVLNAKKNKLLEEDFSTHFSSALIYKDLHCLQDLAYEQKKTLFTGAVIKELYARTFEEGIDQEDFSAIYKLFK</sequence>
<protein>
    <submittedName>
        <fullName evidence="6">NAD(P)-dependent oxidoreductase</fullName>
    </submittedName>
</protein>
<keyword evidence="2" id="KW-0520">NAD</keyword>
<dbReference type="GO" id="GO:0051287">
    <property type="term" value="F:NAD binding"/>
    <property type="evidence" value="ECO:0007669"/>
    <property type="project" value="InterPro"/>
</dbReference>
<dbReference type="Pfam" id="PF03446">
    <property type="entry name" value="NAD_binding_2"/>
    <property type="match status" value="1"/>
</dbReference>
<comment type="caution">
    <text evidence="6">The sequence shown here is derived from an EMBL/GenBank/DDBJ whole genome shotgun (WGS) entry which is preliminary data.</text>
</comment>
<dbReference type="GO" id="GO:0050661">
    <property type="term" value="F:NADP binding"/>
    <property type="evidence" value="ECO:0007669"/>
    <property type="project" value="InterPro"/>
</dbReference>
<evidence type="ECO:0000313" key="6">
    <source>
        <dbReference type="EMBL" id="MBC8432272.1"/>
    </source>
</evidence>
<dbReference type="PIRSF" id="PIRSF000103">
    <property type="entry name" value="HIBADH"/>
    <property type="match status" value="1"/>
</dbReference>
<dbReference type="Gene3D" id="3.40.50.720">
    <property type="entry name" value="NAD(P)-binding Rossmann-like Domain"/>
    <property type="match status" value="1"/>
</dbReference>
<dbReference type="PANTHER" id="PTHR43580:SF2">
    <property type="entry name" value="CYTOKINE-LIKE NUCLEAR FACTOR N-PAC"/>
    <property type="match status" value="1"/>
</dbReference>
<dbReference type="InterPro" id="IPR006115">
    <property type="entry name" value="6PGDH_NADP-bd"/>
</dbReference>
<dbReference type="Pfam" id="PF14833">
    <property type="entry name" value="NAD_binding_11"/>
    <property type="match status" value="1"/>
</dbReference>
<evidence type="ECO:0000259" key="4">
    <source>
        <dbReference type="Pfam" id="PF03446"/>
    </source>
</evidence>
<feature type="domain" description="3-hydroxyisobutyrate dehydrogenase-like NAD-binding" evidence="5">
    <location>
        <begin position="164"/>
        <end position="280"/>
    </location>
</feature>
<feature type="domain" description="6-phosphogluconate dehydrogenase NADP-binding" evidence="4">
    <location>
        <begin position="3"/>
        <end position="156"/>
    </location>
</feature>
<dbReference type="PANTHER" id="PTHR43580">
    <property type="entry name" value="OXIDOREDUCTASE GLYR1-RELATED"/>
    <property type="match status" value="1"/>
</dbReference>
<accession>A0A8J6P2U0</accession>
<dbReference type="Gene3D" id="1.10.1040.10">
    <property type="entry name" value="N-(1-d-carboxylethyl)-l-norvaline Dehydrogenase, domain 2"/>
    <property type="match status" value="1"/>
</dbReference>
<dbReference type="InterPro" id="IPR029154">
    <property type="entry name" value="HIBADH-like_NADP-bd"/>
</dbReference>
<name>A0A8J6P2U0_9BACT</name>
<dbReference type="InterPro" id="IPR015815">
    <property type="entry name" value="HIBADH-related"/>
</dbReference>
<evidence type="ECO:0000256" key="1">
    <source>
        <dbReference type="ARBA" id="ARBA00023002"/>
    </source>
</evidence>
<evidence type="ECO:0000313" key="7">
    <source>
        <dbReference type="Proteomes" id="UP000605201"/>
    </source>
</evidence>
<keyword evidence="1" id="KW-0560">Oxidoreductase</keyword>
<reference evidence="6 7" key="1">
    <citation type="submission" date="2020-08" db="EMBL/GenBank/DDBJ databases">
        <title>Bridging the membrane lipid divide: bacteria of the FCB group superphylum have the potential to synthesize archaeal ether lipids.</title>
        <authorList>
            <person name="Villanueva L."/>
            <person name="Von Meijenfeldt F.A.B."/>
            <person name="Westbye A.B."/>
            <person name="Yadav S."/>
            <person name="Hopmans E.C."/>
            <person name="Dutilh B.E."/>
            <person name="Sinninghe Damste J.S."/>
        </authorList>
    </citation>
    <scope>NUCLEOTIDE SEQUENCE [LARGE SCALE GENOMIC DNA]</scope>
    <source>
        <strain evidence="6">NIOZ-UU17</strain>
    </source>
</reference>
<dbReference type="GO" id="GO:0016491">
    <property type="term" value="F:oxidoreductase activity"/>
    <property type="evidence" value="ECO:0007669"/>
    <property type="project" value="UniProtKB-KW"/>
</dbReference>
<proteinExistence type="predicted"/>
<evidence type="ECO:0000256" key="3">
    <source>
        <dbReference type="PIRSR" id="PIRSR000103-1"/>
    </source>
</evidence>
<dbReference type="AlphaFoldDB" id="A0A8J6P2U0"/>
<gene>
    <name evidence="6" type="ORF">H8D96_10155</name>
</gene>
<dbReference type="Proteomes" id="UP000605201">
    <property type="component" value="Unassembled WGS sequence"/>
</dbReference>